<dbReference type="PANTHER" id="PTHR30329">
    <property type="entry name" value="STATOR ELEMENT OF FLAGELLAR MOTOR COMPLEX"/>
    <property type="match status" value="1"/>
</dbReference>
<comment type="subcellular location">
    <subcellularLocation>
        <location evidence="1">Cell membrane</location>
        <topology evidence="1">Single-pass membrane protein</topology>
    </subcellularLocation>
</comment>
<dbReference type="InterPro" id="IPR036737">
    <property type="entry name" value="OmpA-like_sf"/>
</dbReference>
<dbReference type="KEGG" id="axl:AXY_09060"/>
<dbReference type="Pfam" id="PF00691">
    <property type="entry name" value="OmpA"/>
    <property type="match status" value="1"/>
</dbReference>
<sequence>MKRRDKNTQEGGSAGWMTTYSDLVTLLLCFFVLLYSMSQLDIARFEAVAESFRNRVIFFDGSPSKIDFEQTGESATIREPNKDIEKDNILDPDRVTSNQRSLEELLNEVEGFLEENQLRDVISANRTDQGVVLILQERILFDSGQAELKPDGLPFLDKISLLLSKIPNYVRVEGHTDNRPISTVQYPSNWELSGARASSVIRHILDSGEFNPSRFIAAGYGDTRPIVPNTSSENWQKNRRVEIVILELSEGQN</sequence>
<dbReference type="HOGENOM" id="CLU_016890_0_0_9"/>
<evidence type="ECO:0000313" key="9">
    <source>
        <dbReference type="EMBL" id="BAM47038.1"/>
    </source>
</evidence>
<evidence type="ECO:0000313" key="10">
    <source>
        <dbReference type="Proteomes" id="UP000006294"/>
    </source>
</evidence>
<comment type="similarity">
    <text evidence="2">Belongs to the MotB family.</text>
</comment>
<dbReference type="NCBIfam" id="NF005382">
    <property type="entry name" value="PRK06925.1"/>
    <property type="match status" value="1"/>
</dbReference>
<accession>K0J713</accession>
<dbReference type="SUPFAM" id="SSF103088">
    <property type="entry name" value="OmpA-like"/>
    <property type="match status" value="1"/>
</dbReference>
<reference evidence="9 10" key="1">
    <citation type="submission" date="2011-01" db="EMBL/GenBank/DDBJ databases">
        <title>Whole genome sequence of Amphibacillus xylinus NBRC 15112.</title>
        <authorList>
            <person name="Nakazawa H."/>
            <person name="Katano Y."/>
            <person name="Nakamura S."/>
            <person name="Sasagawa M."/>
            <person name="Fukada J."/>
            <person name="Arai T."/>
            <person name="Sasakura N."/>
            <person name="Mochizuki D."/>
            <person name="Hosoyama A."/>
            <person name="Harada K."/>
            <person name="Horikawa H."/>
            <person name="Kato Y."/>
            <person name="Harada T."/>
            <person name="Sasaki K."/>
            <person name="Sekiguchi M."/>
            <person name="Hodoyama M."/>
            <person name="Nishiko R."/>
            <person name="Narita H."/>
            <person name="Hanamaki A."/>
            <person name="Hata C."/>
            <person name="Konno Y."/>
            <person name="Niimura Y."/>
            <person name="Yamazaki S."/>
            <person name="Fujita N."/>
        </authorList>
    </citation>
    <scope>NUCLEOTIDE SEQUENCE [LARGE SCALE GENOMIC DNA]</scope>
    <source>
        <strain evidence="10">ATCC 51415 / DSM 6626 / JCM 7361 / LMG 17667 / NBRC 15112 / Ep01</strain>
    </source>
</reference>
<dbReference type="Gene3D" id="3.30.1330.60">
    <property type="entry name" value="OmpA-like domain"/>
    <property type="match status" value="1"/>
</dbReference>
<evidence type="ECO:0000259" key="8">
    <source>
        <dbReference type="PROSITE" id="PS51123"/>
    </source>
</evidence>
<dbReference type="InterPro" id="IPR006665">
    <property type="entry name" value="OmpA-like"/>
</dbReference>
<dbReference type="InterPro" id="IPR050330">
    <property type="entry name" value="Bact_OuterMem_StrucFunc"/>
</dbReference>
<evidence type="ECO:0000256" key="6">
    <source>
        <dbReference type="ARBA" id="ARBA00023136"/>
    </source>
</evidence>
<evidence type="ECO:0000256" key="2">
    <source>
        <dbReference type="ARBA" id="ARBA00008914"/>
    </source>
</evidence>
<keyword evidence="9" id="KW-0969">Cilium</keyword>
<keyword evidence="3" id="KW-1003">Cell membrane</keyword>
<keyword evidence="6 7" id="KW-0472">Membrane</keyword>
<dbReference type="Proteomes" id="UP000006294">
    <property type="component" value="Chromosome"/>
</dbReference>
<dbReference type="CDD" id="cd07185">
    <property type="entry name" value="OmpA_C-like"/>
    <property type="match status" value="1"/>
</dbReference>
<keyword evidence="9" id="KW-0282">Flagellum</keyword>
<gene>
    <name evidence="9" type="primary">motS</name>
    <name evidence="9" type="ordered locus">AXY_09060</name>
</gene>
<dbReference type="PANTHER" id="PTHR30329:SF16">
    <property type="entry name" value="CHEMOTAXIS MOTB PROTEIN"/>
    <property type="match status" value="1"/>
</dbReference>
<name>K0J713_AMPXN</name>
<evidence type="ECO:0000256" key="7">
    <source>
        <dbReference type="PROSITE-ProRule" id="PRU00473"/>
    </source>
</evidence>
<keyword evidence="10" id="KW-1185">Reference proteome</keyword>
<dbReference type="Pfam" id="PF13677">
    <property type="entry name" value="MotB_plug"/>
    <property type="match status" value="1"/>
</dbReference>
<dbReference type="AlphaFoldDB" id="K0J713"/>
<dbReference type="PATRIC" id="fig|698758.3.peg.901"/>
<dbReference type="OrthoDB" id="9815217at2"/>
<protein>
    <submittedName>
        <fullName evidence="9">Flagellar motor protein MotS</fullName>
    </submittedName>
</protein>
<dbReference type="GO" id="GO:0005886">
    <property type="term" value="C:plasma membrane"/>
    <property type="evidence" value="ECO:0007669"/>
    <property type="project" value="UniProtKB-SubCell"/>
</dbReference>
<dbReference type="PROSITE" id="PS51123">
    <property type="entry name" value="OMPA_2"/>
    <property type="match status" value="1"/>
</dbReference>
<dbReference type="RefSeq" id="WP_015009643.1">
    <property type="nucleotide sequence ID" value="NC_018704.1"/>
</dbReference>
<feature type="domain" description="OmpA-like" evidence="8">
    <location>
        <begin position="128"/>
        <end position="249"/>
    </location>
</feature>
<proteinExistence type="inferred from homology"/>
<keyword evidence="5" id="KW-1133">Transmembrane helix</keyword>
<evidence type="ECO:0000256" key="4">
    <source>
        <dbReference type="ARBA" id="ARBA00022692"/>
    </source>
</evidence>
<dbReference type="eggNOG" id="COG1360">
    <property type="taxonomic scope" value="Bacteria"/>
</dbReference>
<keyword evidence="4" id="KW-0812">Transmembrane</keyword>
<evidence type="ECO:0000256" key="1">
    <source>
        <dbReference type="ARBA" id="ARBA00004162"/>
    </source>
</evidence>
<organism evidence="9 10">
    <name type="scientific">Amphibacillus xylanus (strain ATCC 51415 / DSM 6626 / JCM 7361 / LMG 17667 / NBRC 15112 / Ep01)</name>
    <dbReference type="NCBI Taxonomy" id="698758"/>
    <lineage>
        <taxon>Bacteria</taxon>
        <taxon>Bacillati</taxon>
        <taxon>Bacillota</taxon>
        <taxon>Bacilli</taxon>
        <taxon>Bacillales</taxon>
        <taxon>Bacillaceae</taxon>
        <taxon>Amphibacillus</taxon>
    </lineage>
</organism>
<dbReference type="STRING" id="698758.AXY_09060"/>
<evidence type="ECO:0000256" key="5">
    <source>
        <dbReference type="ARBA" id="ARBA00022989"/>
    </source>
</evidence>
<evidence type="ECO:0000256" key="3">
    <source>
        <dbReference type="ARBA" id="ARBA00022475"/>
    </source>
</evidence>
<keyword evidence="9" id="KW-0966">Cell projection</keyword>
<dbReference type="InterPro" id="IPR025713">
    <property type="entry name" value="MotB-like_N_dom"/>
</dbReference>
<dbReference type="EMBL" id="AP012050">
    <property type="protein sequence ID" value="BAM47038.1"/>
    <property type="molecule type" value="Genomic_DNA"/>
</dbReference>